<dbReference type="EMBL" id="HBFG01000172">
    <property type="protein sequence ID" value="CAD8728178.1"/>
    <property type="molecule type" value="Transcribed_RNA"/>
</dbReference>
<dbReference type="PANTHER" id="PTHR43173">
    <property type="entry name" value="ABC1 FAMILY PROTEIN"/>
    <property type="match status" value="1"/>
</dbReference>
<gene>
    <name evidence="2" type="ORF">PDEL0327_LOCUS115</name>
</gene>
<evidence type="ECO:0000313" key="2">
    <source>
        <dbReference type="EMBL" id="CAD8728178.1"/>
    </source>
</evidence>
<feature type="domain" description="ABC1 atypical kinase-like" evidence="1">
    <location>
        <begin position="117"/>
        <end position="273"/>
    </location>
</feature>
<dbReference type="InterPro" id="IPR051130">
    <property type="entry name" value="Mito_struct-func_regulator"/>
</dbReference>
<dbReference type="InterPro" id="IPR011009">
    <property type="entry name" value="Kinase-like_dom_sf"/>
</dbReference>
<organism evidence="2">
    <name type="scientific">Pseudo-nitzschia delicatissima</name>
    <dbReference type="NCBI Taxonomy" id="44447"/>
    <lineage>
        <taxon>Eukaryota</taxon>
        <taxon>Sar</taxon>
        <taxon>Stramenopiles</taxon>
        <taxon>Ochrophyta</taxon>
        <taxon>Bacillariophyta</taxon>
        <taxon>Bacillariophyceae</taxon>
        <taxon>Bacillariophycidae</taxon>
        <taxon>Bacillariales</taxon>
        <taxon>Bacillariaceae</taxon>
        <taxon>Pseudo-nitzschia</taxon>
    </lineage>
</organism>
<evidence type="ECO:0000259" key="1">
    <source>
        <dbReference type="Pfam" id="PF03109"/>
    </source>
</evidence>
<dbReference type="Pfam" id="PF03109">
    <property type="entry name" value="ABC1"/>
    <property type="match status" value="2"/>
</dbReference>
<sequence>MFSSNLARIGVKAAGSLFVGGAGVGTYLYSTDDGAKRSIQAYSTFAPVIIHYRLTELKDKYISPVTEQEWEALDEQYAKSTVQKLGMLQGMYSKYGQTAANLTDSLGDAWIRELRTLENEIPPRPLDVVRKTIEEEFPGQKLEEVFATFDPKPLGSDSIGQVHRATLKSNGQEVAVKVQYPEAQLLFKEDIHAIRAMCELFAPEQVVTLEQVESQNTSELDYTNEAQNLLDIGENMTKHGFSPRECLVPQPILEFSTKRILVMDLLPGPKLIDGMRAFYEEYAKKQGTTLKRMETQMRRKLEKEGIPDKYDGPSAAKIASYQRMMKVRDGLVNFFVVGTYNKLVAPVVRKVVPKKSETDGDGKLKYLQTTIPPNTPRIVDTLMRVHGYQLLVDGLFNADPHGGNFLLLPDGRIGLIDYGATKRLSEKERISACVMYAALARKDKHKVWEMAKMSGYKSKHMDMEVYWKLVQFGYDTWGKEVTGGMNVQQFMDDLKAKDPYYETPDNFVLASFMSFRLRALVLGMNHPVKCSEYWGEIAERELNRLGLPYETWDKEQLLKYQPELNIQKFEM</sequence>
<dbReference type="CDD" id="cd05121">
    <property type="entry name" value="ABC1_ADCK3-like"/>
    <property type="match status" value="1"/>
</dbReference>
<reference evidence="2" key="1">
    <citation type="submission" date="2021-01" db="EMBL/GenBank/DDBJ databases">
        <authorList>
            <person name="Corre E."/>
            <person name="Pelletier E."/>
            <person name="Niang G."/>
            <person name="Scheremetjew M."/>
            <person name="Finn R."/>
            <person name="Kale V."/>
            <person name="Holt S."/>
            <person name="Cochrane G."/>
            <person name="Meng A."/>
            <person name="Brown T."/>
            <person name="Cohen L."/>
        </authorList>
    </citation>
    <scope>NUCLEOTIDE SEQUENCE</scope>
    <source>
        <strain evidence="2">B596</strain>
    </source>
</reference>
<dbReference type="InterPro" id="IPR004147">
    <property type="entry name" value="ABC1_dom"/>
</dbReference>
<protein>
    <recommendedName>
        <fullName evidence="1">ABC1 atypical kinase-like domain-containing protein</fullName>
    </recommendedName>
</protein>
<accession>A0A7S0XKJ2</accession>
<name>A0A7S0XKJ2_9STRA</name>
<feature type="domain" description="ABC1 atypical kinase-like" evidence="1">
    <location>
        <begin position="375"/>
        <end position="450"/>
    </location>
</feature>
<dbReference type="SUPFAM" id="SSF56112">
    <property type="entry name" value="Protein kinase-like (PK-like)"/>
    <property type="match status" value="1"/>
</dbReference>
<dbReference type="AlphaFoldDB" id="A0A7S0XKJ2"/>
<dbReference type="PANTHER" id="PTHR43173:SF34">
    <property type="entry name" value="ABC1 ATYPICAL KINASE-LIKE DOMAIN-CONTAINING PROTEIN"/>
    <property type="match status" value="1"/>
</dbReference>
<proteinExistence type="predicted"/>